<sequence length="177" mass="19528">MPLSLYTVAVPPMIRGLKNLSAVLTKGENHALANNIDPQTYLDARLHPDMAALPFQIYRLSDSAKFVPVRIASVSAPPFPDTEKTFPELQTRIRKTIELLEGVDPAAFEGNEEKEVTVKAGPGEATFTAKDYLLYYAIPNFWFHVTAAYGILRKEGVDVGKMDYLNGAGDVKFAKPN</sequence>
<name>A0A6A6DSR1_9PEZI</name>
<evidence type="ECO:0000313" key="1">
    <source>
        <dbReference type="EMBL" id="KAF2182103.1"/>
    </source>
</evidence>
<dbReference type="Proteomes" id="UP000800200">
    <property type="component" value="Unassembled WGS sequence"/>
</dbReference>
<protein>
    <submittedName>
        <fullName evidence="1">Uncharacterized protein</fullName>
    </submittedName>
</protein>
<accession>A0A6A6DSR1</accession>
<dbReference type="OrthoDB" id="3724345at2759"/>
<dbReference type="Pfam" id="PF09351">
    <property type="entry name" value="DUF1993"/>
    <property type="match status" value="1"/>
</dbReference>
<dbReference type="AlphaFoldDB" id="A0A6A6DSR1"/>
<dbReference type="SUPFAM" id="SSF109854">
    <property type="entry name" value="DinB/YfiT-like putative metalloenzymes"/>
    <property type="match status" value="1"/>
</dbReference>
<dbReference type="Gene3D" id="1.20.120.450">
    <property type="entry name" value="dinb family like domain"/>
    <property type="match status" value="1"/>
</dbReference>
<dbReference type="PANTHER" id="PTHR36922:SF1">
    <property type="entry name" value="DUF1993 DOMAIN-CONTAINING PROTEIN"/>
    <property type="match status" value="1"/>
</dbReference>
<reference evidence="1" key="1">
    <citation type="journal article" date="2020" name="Stud. Mycol.">
        <title>101 Dothideomycetes genomes: a test case for predicting lifestyles and emergence of pathogens.</title>
        <authorList>
            <person name="Haridas S."/>
            <person name="Albert R."/>
            <person name="Binder M."/>
            <person name="Bloem J."/>
            <person name="Labutti K."/>
            <person name="Salamov A."/>
            <person name="Andreopoulos B."/>
            <person name="Baker S."/>
            <person name="Barry K."/>
            <person name="Bills G."/>
            <person name="Bluhm B."/>
            <person name="Cannon C."/>
            <person name="Castanera R."/>
            <person name="Culley D."/>
            <person name="Daum C."/>
            <person name="Ezra D."/>
            <person name="Gonzalez J."/>
            <person name="Henrissat B."/>
            <person name="Kuo A."/>
            <person name="Liang C."/>
            <person name="Lipzen A."/>
            <person name="Lutzoni F."/>
            <person name="Magnuson J."/>
            <person name="Mondo S."/>
            <person name="Nolan M."/>
            <person name="Ohm R."/>
            <person name="Pangilinan J."/>
            <person name="Park H.-J."/>
            <person name="Ramirez L."/>
            <person name="Alfaro M."/>
            <person name="Sun H."/>
            <person name="Tritt A."/>
            <person name="Yoshinaga Y."/>
            <person name="Zwiers L.-H."/>
            <person name="Turgeon B."/>
            <person name="Goodwin S."/>
            <person name="Spatafora J."/>
            <person name="Crous P."/>
            <person name="Grigoriev I."/>
        </authorList>
    </citation>
    <scope>NUCLEOTIDE SEQUENCE</scope>
    <source>
        <strain evidence="1">CBS 207.26</strain>
    </source>
</reference>
<gene>
    <name evidence="1" type="ORF">K469DRAFT_713192</name>
</gene>
<keyword evidence="2" id="KW-1185">Reference proteome</keyword>
<dbReference type="InterPro" id="IPR018531">
    <property type="entry name" value="DUF1993"/>
</dbReference>
<organism evidence="1 2">
    <name type="scientific">Zopfia rhizophila CBS 207.26</name>
    <dbReference type="NCBI Taxonomy" id="1314779"/>
    <lineage>
        <taxon>Eukaryota</taxon>
        <taxon>Fungi</taxon>
        <taxon>Dikarya</taxon>
        <taxon>Ascomycota</taxon>
        <taxon>Pezizomycotina</taxon>
        <taxon>Dothideomycetes</taxon>
        <taxon>Dothideomycetes incertae sedis</taxon>
        <taxon>Zopfiaceae</taxon>
        <taxon>Zopfia</taxon>
    </lineage>
</organism>
<proteinExistence type="predicted"/>
<dbReference type="InterPro" id="IPR034660">
    <property type="entry name" value="DinB/YfiT-like"/>
</dbReference>
<dbReference type="PANTHER" id="PTHR36922">
    <property type="entry name" value="BLL2446 PROTEIN"/>
    <property type="match status" value="1"/>
</dbReference>
<evidence type="ECO:0000313" key="2">
    <source>
        <dbReference type="Proteomes" id="UP000800200"/>
    </source>
</evidence>
<dbReference type="EMBL" id="ML994650">
    <property type="protein sequence ID" value="KAF2182103.1"/>
    <property type="molecule type" value="Genomic_DNA"/>
</dbReference>